<evidence type="ECO:0000313" key="1">
    <source>
        <dbReference type="EMBL" id="OGK27646.1"/>
    </source>
</evidence>
<proteinExistence type="predicted"/>
<sequence>MKENKLTITICKALPEVFNFVITPPNSIKWIASVVKEETNELPVCIGTIYKLQNKEGESFEVTVKDIKNNELVEWISQDKNYHCRYSFTSTGDTSTEFTYYEWLDKGELAEPFTLETLKKLKQVMENDI</sequence>
<reference evidence="1 2" key="1">
    <citation type="journal article" date="2016" name="Nat. Commun.">
        <title>Thousands of microbial genomes shed light on interconnected biogeochemical processes in an aquifer system.</title>
        <authorList>
            <person name="Anantharaman K."/>
            <person name="Brown C.T."/>
            <person name="Hug L.A."/>
            <person name="Sharon I."/>
            <person name="Castelle C.J."/>
            <person name="Probst A.J."/>
            <person name="Thomas B.C."/>
            <person name="Singh A."/>
            <person name="Wilkins M.J."/>
            <person name="Karaoz U."/>
            <person name="Brodie E.L."/>
            <person name="Williams K.H."/>
            <person name="Hubbard S.S."/>
            <person name="Banfield J.F."/>
        </authorList>
    </citation>
    <scope>NUCLEOTIDE SEQUENCE [LARGE SCALE GENOMIC DNA]</scope>
</reference>
<dbReference type="Proteomes" id="UP000178597">
    <property type="component" value="Unassembled WGS sequence"/>
</dbReference>
<dbReference type="SUPFAM" id="SSF55961">
    <property type="entry name" value="Bet v1-like"/>
    <property type="match status" value="1"/>
</dbReference>
<gene>
    <name evidence="1" type="ORF">A3C28_04870</name>
</gene>
<comment type="caution">
    <text evidence="1">The sequence shown here is derived from an EMBL/GenBank/DDBJ whole genome shotgun (WGS) entry which is preliminary data.</text>
</comment>
<dbReference type="EMBL" id="MFZP01000024">
    <property type="protein sequence ID" value="OGK27646.1"/>
    <property type="molecule type" value="Genomic_DNA"/>
</dbReference>
<protein>
    <submittedName>
        <fullName evidence="1">Uncharacterized protein</fullName>
    </submittedName>
</protein>
<organism evidence="1 2">
    <name type="scientific">Candidatus Roizmanbacteria bacterium RIFCSPHIGHO2_02_FULL_39_9</name>
    <dbReference type="NCBI Taxonomy" id="1802040"/>
    <lineage>
        <taxon>Bacteria</taxon>
        <taxon>Candidatus Roizmaniibacteriota</taxon>
    </lineage>
</organism>
<dbReference type="AlphaFoldDB" id="A0A1F7H9R9"/>
<dbReference type="InterPro" id="IPR023393">
    <property type="entry name" value="START-like_dom_sf"/>
</dbReference>
<dbReference type="Gene3D" id="3.30.530.20">
    <property type="match status" value="1"/>
</dbReference>
<accession>A0A1F7H9R9</accession>
<evidence type="ECO:0000313" key="2">
    <source>
        <dbReference type="Proteomes" id="UP000178597"/>
    </source>
</evidence>
<name>A0A1F7H9R9_9BACT</name>